<feature type="domain" description="N-acetyltransferase" evidence="1">
    <location>
        <begin position="2"/>
        <end position="158"/>
    </location>
</feature>
<dbReference type="GO" id="GO:0016746">
    <property type="term" value="F:acyltransferase activity"/>
    <property type="evidence" value="ECO:0007669"/>
    <property type="project" value="UniProtKB-KW"/>
</dbReference>
<keyword evidence="2" id="KW-0012">Acyltransferase</keyword>
<protein>
    <submittedName>
        <fullName evidence="2">GNAT family N-acetyltransferase</fullName>
        <ecNumber evidence="2">2.3.-.-</ecNumber>
    </submittedName>
</protein>
<accession>A0ABW3S4M8</accession>
<dbReference type="PANTHER" id="PTHR43617">
    <property type="entry name" value="L-AMINO ACID N-ACETYLTRANSFERASE"/>
    <property type="match status" value="1"/>
</dbReference>
<keyword evidence="2" id="KW-0808">Transferase</keyword>
<gene>
    <name evidence="2" type="ORF">ACFQ3W_24560</name>
</gene>
<evidence type="ECO:0000259" key="1">
    <source>
        <dbReference type="PROSITE" id="PS51186"/>
    </source>
</evidence>
<dbReference type="EMBL" id="JBHTLM010000031">
    <property type="protein sequence ID" value="MFD1179447.1"/>
    <property type="molecule type" value="Genomic_DNA"/>
</dbReference>
<dbReference type="SUPFAM" id="SSF55729">
    <property type="entry name" value="Acyl-CoA N-acyltransferases (Nat)"/>
    <property type="match status" value="1"/>
</dbReference>
<comment type="caution">
    <text evidence="2">The sequence shown here is derived from an EMBL/GenBank/DDBJ whole genome shotgun (WGS) entry which is preliminary data.</text>
</comment>
<dbReference type="EC" id="2.3.-.-" evidence="2"/>
<proteinExistence type="predicted"/>
<organism evidence="2 3">
    <name type="scientific">Paenibacillus puldeungensis</name>
    <dbReference type="NCBI Taxonomy" id="696536"/>
    <lineage>
        <taxon>Bacteria</taxon>
        <taxon>Bacillati</taxon>
        <taxon>Bacillota</taxon>
        <taxon>Bacilli</taxon>
        <taxon>Bacillales</taxon>
        <taxon>Paenibacillaceae</taxon>
        <taxon>Paenibacillus</taxon>
    </lineage>
</organism>
<keyword evidence="3" id="KW-1185">Reference proteome</keyword>
<evidence type="ECO:0000313" key="2">
    <source>
        <dbReference type="EMBL" id="MFD1179447.1"/>
    </source>
</evidence>
<dbReference type="InterPro" id="IPR050276">
    <property type="entry name" value="MshD_Acetyltransferase"/>
</dbReference>
<dbReference type="Pfam" id="PF00583">
    <property type="entry name" value="Acetyltransf_1"/>
    <property type="match status" value="1"/>
</dbReference>
<dbReference type="InterPro" id="IPR016181">
    <property type="entry name" value="Acyl_CoA_acyltransferase"/>
</dbReference>
<sequence>MITLRKITLDNRREMFRLEVAEDQRRFVASNLSSVASCYVLATNGGCPLPFAIYADEQMVGFVMIVYGITGYEVPEIADNNYCILRLMIGEQFQKQGYGREAMKKILDYIRTLPAGPAEYCWIPYEPDNLVAKKLYESFGFRDNGEICNNEPITVLKL</sequence>
<dbReference type="Proteomes" id="UP001597262">
    <property type="component" value="Unassembled WGS sequence"/>
</dbReference>
<dbReference type="Gene3D" id="3.40.630.30">
    <property type="match status" value="1"/>
</dbReference>
<evidence type="ECO:0000313" key="3">
    <source>
        <dbReference type="Proteomes" id="UP001597262"/>
    </source>
</evidence>
<reference evidence="3" key="1">
    <citation type="journal article" date="2019" name="Int. J. Syst. Evol. Microbiol.">
        <title>The Global Catalogue of Microorganisms (GCM) 10K type strain sequencing project: providing services to taxonomists for standard genome sequencing and annotation.</title>
        <authorList>
            <consortium name="The Broad Institute Genomics Platform"/>
            <consortium name="The Broad Institute Genome Sequencing Center for Infectious Disease"/>
            <person name="Wu L."/>
            <person name="Ma J."/>
        </authorList>
    </citation>
    <scope>NUCLEOTIDE SEQUENCE [LARGE SCALE GENOMIC DNA]</scope>
    <source>
        <strain evidence="3">CCUG 59189</strain>
    </source>
</reference>
<name>A0ABW3S4M8_9BACL</name>
<dbReference type="PROSITE" id="PS51186">
    <property type="entry name" value="GNAT"/>
    <property type="match status" value="1"/>
</dbReference>
<dbReference type="RefSeq" id="WP_379321871.1">
    <property type="nucleotide sequence ID" value="NZ_JBHTLM010000031.1"/>
</dbReference>
<dbReference type="CDD" id="cd04301">
    <property type="entry name" value="NAT_SF"/>
    <property type="match status" value="1"/>
</dbReference>
<dbReference type="InterPro" id="IPR000182">
    <property type="entry name" value="GNAT_dom"/>
</dbReference>